<feature type="signal peptide" evidence="5">
    <location>
        <begin position="1"/>
        <end position="29"/>
    </location>
</feature>
<evidence type="ECO:0000313" key="8">
    <source>
        <dbReference type="Proteomes" id="UP000245711"/>
    </source>
</evidence>
<reference evidence="7 8" key="1">
    <citation type="submission" date="2017-05" db="EMBL/GenBank/DDBJ databases">
        <title>Isolation of Rhodococcus sp. S2-17 biodegrading of BP-3.</title>
        <authorList>
            <person name="Lee Y."/>
            <person name="Kim K.H."/>
            <person name="Chun B.H."/>
            <person name="Jung H.S."/>
            <person name="Jeon C.O."/>
        </authorList>
    </citation>
    <scope>NUCLEOTIDE SEQUENCE [LARGE SCALE GENOMIC DNA]</scope>
    <source>
        <strain evidence="7 8">S2-17</strain>
        <plasmid evidence="8">prb29</plasmid>
    </source>
</reference>
<evidence type="ECO:0000256" key="2">
    <source>
        <dbReference type="ARBA" id="ARBA00008814"/>
    </source>
</evidence>
<protein>
    <submittedName>
        <fullName evidence="7">Iron siderophore-binding protein</fullName>
    </submittedName>
</protein>
<dbReference type="GO" id="GO:1901678">
    <property type="term" value="P:iron coordination entity transport"/>
    <property type="evidence" value="ECO:0007669"/>
    <property type="project" value="UniProtKB-ARBA"/>
</dbReference>
<dbReference type="AlphaFoldDB" id="A0A2S2C7A6"/>
<keyword evidence="7" id="KW-0614">Plasmid</keyword>
<dbReference type="InterPro" id="IPR051313">
    <property type="entry name" value="Bact_iron-sidero_bind"/>
</dbReference>
<evidence type="ECO:0000256" key="5">
    <source>
        <dbReference type="SAM" id="SignalP"/>
    </source>
</evidence>
<dbReference type="Pfam" id="PF01497">
    <property type="entry name" value="Peripla_BP_2"/>
    <property type="match status" value="1"/>
</dbReference>
<keyword evidence="4 5" id="KW-0732">Signal</keyword>
<evidence type="ECO:0000256" key="1">
    <source>
        <dbReference type="ARBA" id="ARBA00004196"/>
    </source>
</evidence>
<dbReference type="PROSITE" id="PS51257">
    <property type="entry name" value="PROKAR_LIPOPROTEIN"/>
    <property type="match status" value="1"/>
</dbReference>
<dbReference type="SUPFAM" id="SSF53807">
    <property type="entry name" value="Helical backbone' metal receptor"/>
    <property type="match status" value="1"/>
</dbReference>
<feature type="domain" description="Fe/B12 periplasmic-binding" evidence="6">
    <location>
        <begin position="71"/>
        <end position="330"/>
    </location>
</feature>
<dbReference type="KEGG" id="roz:CBI38_35530"/>
<dbReference type="InterPro" id="IPR002491">
    <property type="entry name" value="ABC_transptr_periplasmic_BD"/>
</dbReference>
<dbReference type="EMBL" id="CP021356">
    <property type="protein sequence ID" value="AWK76749.1"/>
    <property type="molecule type" value="Genomic_DNA"/>
</dbReference>
<accession>A0A2S2C7A6</accession>
<organism evidence="7 8">
    <name type="scientific">Rhodococcus oxybenzonivorans</name>
    <dbReference type="NCBI Taxonomy" id="1990687"/>
    <lineage>
        <taxon>Bacteria</taxon>
        <taxon>Bacillati</taxon>
        <taxon>Actinomycetota</taxon>
        <taxon>Actinomycetes</taxon>
        <taxon>Mycobacteriales</taxon>
        <taxon>Nocardiaceae</taxon>
        <taxon>Rhodococcus</taxon>
    </lineage>
</organism>
<dbReference type="PANTHER" id="PTHR30532:SF25">
    <property type="entry name" value="IRON(III) DICITRATE-BINDING PERIPLASMIC PROTEIN"/>
    <property type="match status" value="1"/>
</dbReference>
<geneLocation type="plasmid" evidence="8">
    <name>prb29</name>
</geneLocation>
<dbReference type="GO" id="GO:0030288">
    <property type="term" value="C:outer membrane-bounded periplasmic space"/>
    <property type="evidence" value="ECO:0007669"/>
    <property type="project" value="TreeGrafter"/>
</dbReference>
<dbReference type="OrthoDB" id="9793175at2"/>
<dbReference type="PANTHER" id="PTHR30532">
    <property type="entry name" value="IRON III DICITRATE-BINDING PERIPLASMIC PROTEIN"/>
    <property type="match status" value="1"/>
</dbReference>
<proteinExistence type="inferred from homology"/>
<keyword evidence="8" id="KW-1185">Reference proteome</keyword>
<dbReference type="RefSeq" id="WP_109336166.1">
    <property type="nucleotide sequence ID" value="NZ_CP021356.1"/>
</dbReference>
<evidence type="ECO:0000259" key="6">
    <source>
        <dbReference type="PROSITE" id="PS50983"/>
    </source>
</evidence>
<dbReference type="Proteomes" id="UP000245711">
    <property type="component" value="Plasmid pRB29"/>
</dbReference>
<sequence length="333" mass="35122">MSFFSRVLRRRPASVAAAVVLAATLAACGSPGGGDADSGSGTASAGGSEAVFPRTVQHHQGETVIEAKPERVVALDNSLVEAVVALDAPLVGGIGSYRDQSGFPEYLGDAVKDTKDVGPMATPDLEAIAALQPDLIVSASVRHEALYDELSAIAPTVFVETTGPIWKQNIRDLGTALGEEDKAAEVLTAYETRAAKLGKAINDKAGNPTVSMVRFVDGPTRLYANKSFSGIVFRDMGLARPADQAVDAFSVEIGEEEIRKADADHIFVTVYSGAEATAESFRRNPLWGGLKGVQANNVHQVEDAIWMTSVSLQGADLMMDDMAEVFGVDPMKP</sequence>
<dbReference type="Gene3D" id="3.40.50.1980">
    <property type="entry name" value="Nitrogenase molybdenum iron protein domain"/>
    <property type="match status" value="2"/>
</dbReference>
<evidence type="ECO:0000256" key="4">
    <source>
        <dbReference type="ARBA" id="ARBA00022729"/>
    </source>
</evidence>
<evidence type="ECO:0000256" key="3">
    <source>
        <dbReference type="ARBA" id="ARBA00022448"/>
    </source>
</evidence>
<evidence type="ECO:0000313" key="7">
    <source>
        <dbReference type="EMBL" id="AWK76749.1"/>
    </source>
</evidence>
<keyword evidence="3" id="KW-0813">Transport</keyword>
<feature type="chain" id="PRO_5038338658" evidence="5">
    <location>
        <begin position="30"/>
        <end position="333"/>
    </location>
</feature>
<comment type="subcellular location">
    <subcellularLocation>
        <location evidence="1">Cell envelope</location>
    </subcellularLocation>
</comment>
<dbReference type="CDD" id="cd01146">
    <property type="entry name" value="FhuD"/>
    <property type="match status" value="1"/>
</dbReference>
<name>A0A2S2C7A6_9NOCA</name>
<comment type="similarity">
    <text evidence="2">Belongs to the bacterial solute-binding protein 8 family.</text>
</comment>
<dbReference type="PROSITE" id="PS50983">
    <property type="entry name" value="FE_B12_PBP"/>
    <property type="match status" value="1"/>
</dbReference>
<gene>
    <name evidence="7" type="ORF">CBI38_35530</name>
</gene>